<keyword evidence="3" id="KW-0597">Phosphoprotein</keyword>
<keyword evidence="5" id="KW-0418">Kinase</keyword>
<reference evidence="9 10" key="1">
    <citation type="submission" date="2021-05" db="EMBL/GenBank/DDBJ databases">
        <title>A novel Methanospirillum isolate from a pyrite-forming mixed culture.</title>
        <authorList>
            <person name="Bunk B."/>
            <person name="Sproer C."/>
            <person name="Spring S."/>
            <person name="Pester M."/>
        </authorList>
    </citation>
    <scope>NUCLEOTIDE SEQUENCE [LARGE SCALE GENOMIC DNA]</scope>
    <source>
        <strain evidence="9 10">J.3.6.1-F.2.7.3</strain>
    </source>
</reference>
<dbReference type="AlphaFoldDB" id="A0A8E7B2A8"/>
<dbReference type="KEGG" id="mrtj:KHC33_03285"/>
<dbReference type="InterPro" id="IPR052162">
    <property type="entry name" value="Sensor_kinase/Photoreceptor"/>
</dbReference>
<dbReference type="Proteomes" id="UP000680656">
    <property type="component" value="Chromosome"/>
</dbReference>
<dbReference type="Pfam" id="PF08448">
    <property type="entry name" value="PAS_4"/>
    <property type="match status" value="2"/>
</dbReference>
<feature type="domain" description="PAS" evidence="7">
    <location>
        <begin position="160"/>
        <end position="195"/>
    </location>
</feature>
<dbReference type="InterPro" id="IPR005467">
    <property type="entry name" value="His_kinase_dom"/>
</dbReference>
<dbReference type="EC" id="2.7.13.3" evidence="2"/>
<dbReference type="InterPro" id="IPR035965">
    <property type="entry name" value="PAS-like_dom_sf"/>
</dbReference>
<evidence type="ECO:0000256" key="2">
    <source>
        <dbReference type="ARBA" id="ARBA00012438"/>
    </source>
</evidence>
<feature type="domain" description="Histidine kinase" evidence="6">
    <location>
        <begin position="526"/>
        <end position="722"/>
    </location>
</feature>
<keyword evidence="4" id="KW-0808">Transferase</keyword>
<evidence type="ECO:0000259" key="8">
    <source>
        <dbReference type="PROSITE" id="PS50113"/>
    </source>
</evidence>
<evidence type="ECO:0000256" key="4">
    <source>
        <dbReference type="ARBA" id="ARBA00022679"/>
    </source>
</evidence>
<organism evidence="9 10">
    <name type="scientific">Methanospirillum purgamenti</name>
    <dbReference type="NCBI Taxonomy" id="2834276"/>
    <lineage>
        <taxon>Archaea</taxon>
        <taxon>Methanobacteriati</taxon>
        <taxon>Methanobacteriota</taxon>
        <taxon>Stenosarchaea group</taxon>
        <taxon>Methanomicrobia</taxon>
        <taxon>Methanomicrobiales</taxon>
        <taxon>Methanospirillaceae</taxon>
        <taxon>Methanospirillum</taxon>
    </lineage>
</organism>
<dbReference type="InterPro" id="IPR036890">
    <property type="entry name" value="HATPase_C_sf"/>
</dbReference>
<dbReference type="NCBIfam" id="TIGR00229">
    <property type="entry name" value="sensory_box"/>
    <property type="match status" value="3"/>
</dbReference>
<gene>
    <name evidence="9" type="ORF">KHC33_03285</name>
</gene>
<dbReference type="SMART" id="SM00091">
    <property type="entry name" value="PAS"/>
    <property type="match status" value="3"/>
</dbReference>
<evidence type="ECO:0000256" key="1">
    <source>
        <dbReference type="ARBA" id="ARBA00000085"/>
    </source>
</evidence>
<dbReference type="GO" id="GO:0004673">
    <property type="term" value="F:protein histidine kinase activity"/>
    <property type="evidence" value="ECO:0007669"/>
    <property type="project" value="UniProtKB-EC"/>
</dbReference>
<dbReference type="InterPro" id="IPR001610">
    <property type="entry name" value="PAC"/>
</dbReference>
<dbReference type="RefSeq" id="WP_214420351.1">
    <property type="nucleotide sequence ID" value="NZ_CP075546.1"/>
</dbReference>
<evidence type="ECO:0000313" key="10">
    <source>
        <dbReference type="Proteomes" id="UP000680656"/>
    </source>
</evidence>
<evidence type="ECO:0000256" key="3">
    <source>
        <dbReference type="ARBA" id="ARBA00022553"/>
    </source>
</evidence>
<dbReference type="SMART" id="SM00086">
    <property type="entry name" value="PAC"/>
    <property type="match status" value="3"/>
</dbReference>
<dbReference type="Pfam" id="PF13426">
    <property type="entry name" value="PAS_9"/>
    <property type="match status" value="1"/>
</dbReference>
<dbReference type="InterPro" id="IPR013656">
    <property type="entry name" value="PAS_4"/>
</dbReference>
<evidence type="ECO:0000259" key="6">
    <source>
        <dbReference type="PROSITE" id="PS50109"/>
    </source>
</evidence>
<dbReference type="PROSITE" id="PS50113">
    <property type="entry name" value="PAC"/>
    <property type="match status" value="2"/>
</dbReference>
<feature type="domain" description="PAS" evidence="7">
    <location>
        <begin position="262"/>
        <end position="336"/>
    </location>
</feature>
<evidence type="ECO:0000256" key="5">
    <source>
        <dbReference type="ARBA" id="ARBA00022777"/>
    </source>
</evidence>
<dbReference type="GeneID" id="65096175"/>
<dbReference type="Pfam" id="PF02518">
    <property type="entry name" value="HATPase_c"/>
    <property type="match status" value="1"/>
</dbReference>
<keyword evidence="10" id="KW-1185">Reference proteome</keyword>
<dbReference type="PRINTS" id="PR00344">
    <property type="entry name" value="BCTRLSENSOR"/>
</dbReference>
<feature type="domain" description="PAC" evidence="8">
    <location>
        <begin position="335"/>
        <end position="388"/>
    </location>
</feature>
<dbReference type="Gene3D" id="3.30.565.10">
    <property type="entry name" value="Histidine kinase-like ATPase, C-terminal domain"/>
    <property type="match status" value="1"/>
</dbReference>
<dbReference type="PROSITE" id="PS50109">
    <property type="entry name" value="HIS_KIN"/>
    <property type="match status" value="1"/>
</dbReference>
<sequence length="728" mass="82786">MNEYLRPIRVCILHSSDDFTAFIRAGLSTESIIIFSEDDNRCQRDKENISTDCFLVEFIGDAPEIPDKIQIMRKQYPDVPIIGCTYSCSLLSQKVLLSYLDGFYCIDKTSSVWAINLELLIIKTTENRIKQKNFNKRFRFYRQVFKENPIPMALSQPDTGVFIVVNPAFLKTLGYTKEEVIGKSSTELQVFFDPNIRNSIIAAYRADAPPRDKEIVIRKKNGELITGLFSVDTLLWDNKEVLLTTMIDITYLKEVELSLSTRTRCIQQVLSNVSEGIIVYDTELNYRVWNRFMETITGISENELLGKPSLNFIPELIGDDLQSHMKKALDGKTSTSQDVWYHIPKTGKSGWVSLIYTPYRNSDGTIIGVIASVRDISERKKAEDEIRSHKGLLRSIIDTVPVSIICFDEKGTILLANKNFSSSFGLIPEAIEGHSYENFCRDSRFERHLSLIKQALTGREVPFQEEMEFEHEKPKKRFLRGRYSPLRGTDGEINGVVAVIIDITDLKIAQASVELVNSKLNLLSSITRHDILNSLTGILGYLTYAEMEQSPERIGTYIKKAHQVAYLIQEQIEFTRDYQDLGVKEPLWQNAKETFLTAISSLKMGDITLNLDLDGFSIFADPLLERVIYNICDNALRYGGTITRITSYWYKNGTDAIWVIRDDGVGIPEPMKERIFRKGVGNNTGLGLFLTREILDITGLSISETGKEGDGARFEIRIPDGEWRTANQ</sequence>
<comment type="catalytic activity">
    <reaction evidence="1">
        <text>ATP + protein L-histidine = ADP + protein N-phospho-L-histidine.</text>
        <dbReference type="EC" id="2.7.13.3"/>
    </reaction>
</comment>
<dbReference type="SUPFAM" id="SSF55785">
    <property type="entry name" value="PYP-like sensor domain (PAS domain)"/>
    <property type="match status" value="3"/>
</dbReference>
<feature type="domain" description="PAC" evidence="8">
    <location>
        <begin position="463"/>
        <end position="515"/>
    </location>
</feature>
<dbReference type="PANTHER" id="PTHR43304:SF1">
    <property type="entry name" value="PAC DOMAIN-CONTAINING PROTEIN"/>
    <property type="match status" value="1"/>
</dbReference>
<evidence type="ECO:0000259" key="7">
    <source>
        <dbReference type="PROSITE" id="PS50112"/>
    </source>
</evidence>
<dbReference type="CDD" id="cd00075">
    <property type="entry name" value="HATPase"/>
    <property type="match status" value="1"/>
</dbReference>
<accession>A0A8E7B2A8</accession>
<dbReference type="PROSITE" id="PS50112">
    <property type="entry name" value="PAS"/>
    <property type="match status" value="3"/>
</dbReference>
<dbReference type="InterPro" id="IPR000700">
    <property type="entry name" value="PAS-assoc_C"/>
</dbReference>
<name>A0A8E7B2A8_9EURY</name>
<dbReference type="PANTHER" id="PTHR43304">
    <property type="entry name" value="PHYTOCHROME-LIKE PROTEIN CPH1"/>
    <property type="match status" value="1"/>
</dbReference>
<dbReference type="CDD" id="cd00130">
    <property type="entry name" value="PAS"/>
    <property type="match status" value="3"/>
</dbReference>
<feature type="domain" description="PAS" evidence="7">
    <location>
        <begin position="389"/>
        <end position="459"/>
    </location>
</feature>
<dbReference type="SUPFAM" id="SSF55874">
    <property type="entry name" value="ATPase domain of HSP90 chaperone/DNA topoisomerase II/histidine kinase"/>
    <property type="match status" value="1"/>
</dbReference>
<proteinExistence type="predicted"/>
<dbReference type="Gene3D" id="3.30.450.20">
    <property type="entry name" value="PAS domain"/>
    <property type="match status" value="3"/>
</dbReference>
<protein>
    <recommendedName>
        <fullName evidence="2">histidine kinase</fullName>
        <ecNumber evidence="2">2.7.13.3</ecNumber>
    </recommendedName>
</protein>
<dbReference type="EMBL" id="CP075546">
    <property type="protein sequence ID" value="QVV89559.1"/>
    <property type="molecule type" value="Genomic_DNA"/>
</dbReference>
<dbReference type="SMART" id="SM00387">
    <property type="entry name" value="HATPase_c"/>
    <property type="match status" value="1"/>
</dbReference>
<evidence type="ECO:0000313" key="9">
    <source>
        <dbReference type="EMBL" id="QVV89559.1"/>
    </source>
</evidence>
<dbReference type="InterPro" id="IPR003594">
    <property type="entry name" value="HATPase_dom"/>
</dbReference>
<dbReference type="InterPro" id="IPR000014">
    <property type="entry name" value="PAS"/>
</dbReference>
<dbReference type="InterPro" id="IPR004358">
    <property type="entry name" value="Sig_transdc_His_kin-like_C"/>
</dbReference>